<evidence type="ECO:0000313" key="3">
    <source>
        <dbReference type="Proteomes" id="UP000006591"/>
    </source>
</evidence>
<keyword evidence="3" id="KW-1185">Reference proteome</keyword>
<reference evidence="2" key="1">
    <citation type="submission" date="2015-04" db="UniProtKB">
        <authorList>
            <consortium name="EnsemblPlants"/>
        </authorList>
    </citation>
    <scope>IDENTIFICATION</scope>
    <source>
        <strain evidence="2">SL10</strain>
    </source>
</reference>
<organism evidence="2">
    <name type="scientific">Oryza nivara</name>
    <name type="common">Indian wild rice</name>
    <name type="synonym">Oryza sativa f. spontanea</name>
    <dbReference type="NCBI Taxonomy" id="4536"/>
    <lineage>
        <taxon>Eukaryota</taxon>
        <taxon>Viridiplantae</taxon>
        <taxon>Streptophyta</taxon>
        <taxon>Embryophyta</taxon>
        <taxon>Tracheophyta</taxon>
        <taxon>Spermatophyta</taxon>
        <taxon>Magnoliopsida</taxon>
        <taxon>Liliopsida</taxon>
        <taxon>Poales</taxon>
        <taxon>Poaceae</taxon>
        <taxon>BOP clade</taxon>
        <taxon>Oryzoideae</taxon>
        <taxon>Oryzeae</taxon>
        <taxon>Oryzinae</taxon>
        <taxon>Oryza</taxon>
    </lineage>
</organism>
<dbReference type="EnsemblPlants" id="ONIVA02G15510.1">
    <property type="protein sequence ID" value="ONIVA02G15510.1"/>
    <property type="gene ID" value="ONIVA02G15510"/>
</dbReference>
<evidence type="ECO:0000313" key="2">
    <source>
        <dbReference type="EnsemblPlants" id="ONIVA02G15510.1"/>
    </source>
</evidence>
<sequence length="101" mass="10930">MSRRGMSDGDATPCEREEEEQRCDLGAATRCLEAALAPPPAASLLRSSRSPRPGRGCVSWPCCCVPALGARRHQVPHQARPAAPLPTNRAATEWRRPELSS</sequence>
<feature type="region of interest" description="Disordered" evidence="1">
    <location>
        <begin position="73"/>
        <end position="101"/>
    </location>
</feature>
<name>A0A0E0G5N0_ORYNI</name>
<dbReference type="HOGENOM" id="CLU_2296236_0_0_1"/>
<proteinExistence type="predicted"/>
<reference evidence="2" key="2">
    <citation type="submission" date="2018-04" db="EMBL/GenBank/DDBJ databases">
        <title>OnivRS2 (Oryza nivara Reference Sequence Version 2).</title>
        <authorList>
            <person name="Zhang J."/>
            <person name="Kudrna D."/>
            <person name="Lee S."/>
            <person name="Talag J."/>
            <person name="Rajasekar S."/>
            <person name="Welchert J."/>
            <person name="Hsing Y.-I."/>
            <person name="Wing R.A."/>
        </authorList>
    </citation>
    <scope>NUCLEOTIDE SEQUENCE [LARGE SCALE GENOMIC DNA]</scope>
    <source>
        <strain evidence="2">SL10</strain>
    </source>
</reference>
<accession>A0A0E0G5N0</accession>
<feature type="compositionally biased region" description="Basic and acidic residues" evidence="1">
    <location>
        <begin position="92"/>
        <end position="101"/>
    </location>
</feature>
<dbReference type="Gramene" id="ONIVA02G15510.1">
    <property type="protein sequence ID" value="ONIVA02G15510.1"/>
    <property type="gene ID" value="ONIVA02G15510"/>
</dbReference>
<feature type="region of interest" description="Disordered" evidence="1">
    <location>
        <begin position="1"/>
        <end position="21"/>
    </location>
</feature>
<dbReference type="Proteomes" id="UP000006591">
    <property type="component" value="Chromosome 2"/>
</dbReference>
<protein>
    <submittedName>
        <fullName evidence="2">Uncharacterized protein</fullName>
    </submittedName>
</protein>
<evidence type="ECO:0000256" key="1">
    <source>
        <dbReference type="SAM" id="MobiDB-lite"/>
    </source>
</evidence>
<dbReference type="AlphaFoldDB" id="A0A0E0G5N0"/>